<name>A0AAU2GQZ0_9ACTN</name>
<sequence length="212" mass="22800">MYVMRLLTAADRQAAVTLVQERMRALDARAPGKAGSAPLHIAAFLGTPPSPGECVTGLFEGDVLLAVLVLARSNGLLPSPPAGQHTQAELVVVDAYTHPSMRELRLGILLSMWVSDHAARLTPPASHVTAVVRDPYLASYLCQMCAWVEDRHVQEAGRHEIVLHRPAEELRNLNQAITTESALITVFNHCGTAGDDVREALPSGIPPLRGAL</sequence>
<proteinExistence type="predicted"/>
<protein>
    <submittedName>
        <fullName evidence="1">Uncharacterized protein</fullName>
    </submittedName>
</protein>
<gene>
    <name evidence="1" type="ORF">OHV25_00590</name>
    <name evidence="2" type="ORF">OHV25_39250</name>
</gene>
<evidence type="ECO:0000313" key="1">
    <source>
        <dbReference type="EMBL" id="WTU38186.1"/>
    </source>
</evidence>
<reference evidence="1" key="1">
    <citation type="submission" date="2022-10" db="EMBL/GenBank/DDBJ databases">
        <title>The complete genomes of actinobacterial strains from the NBC collection.</title>
        <authorList>
            <person name="Joergensen T.S."/>
            <person name="Alvarez Arevalo M."/>
            <person name="Sterndorff E.B."/>
            <person name="Faurdal D."/>
            <person name="Vuksanovic O."/>
            <person name="Mourched A.-S."/>
            <person name="Charusanti P."/>
            <person name="Shaw S."/>
            <person name="Blin K."/>
            <person name="Weber T."/>
        </authorList>
    </citation>
    <scope>NUCLEOTIDE SEQUENCE</scope>
    <source>
        <strain evidence="1">NBC_00060</strain>
    </source>
</reference>
<evidence type="ECO:0000313" key="2">
    <source>
        <dbReference type="EMBL" id="WTU45172.1"/>
    </source>
</evidence>
<accession>A0AAU2GQZ0</accession>
<dbReference type="EMBL" id="CP108253">
    <property type="protein sequence ID" value="WTU45172.1"/>
    <property type="molecule type" value="Genomic_DNA"/>
</dbReference>
<dbReference type="EMBL" id="CP108253">
    <property type="protein sequence ID" value="WTU38186.1"/>
    <property type="molecule type" value="Genomic_DNA"/>
</dbReference>
<dbReference type="AlphaFoldDB" id="A0AAU2GQZ0"/>
<organism evidence="1">
    <name type="scientific">Streptomyces sp. NBC_00060</name>
    <dbReference type="NCBI Taxonomy" id="2975636"/>
    <lineage>
        <taxon>Bacteria</taxon>
        <taxon>Bacillati</taxon>
        <taxon>Actinomycetota</taxon>
        <taxon>Actinomycetes</taxon>
        <taxon>Kitasatosporales</taxon>
        <taxon>Streptomycetaceae</taxon>
        <taxon>Streptomyces</taxon>
    </lineage>
</organism>